<gene>
    <name evidence="2" type="ORF">JOL79_11125</name>
</gene>
<feature type="transmembrane region" description="Helical" evidence="1">
    <location>
        <begin position="21"/>
        <end position="39"/>
    </location>
</feature>
<name>A0A940WP85_9ACTN</name>
<dbReference type="RefSeq" id="WP_210155672.1">
    <property type="nucleotide sequence ID" value="NZ_JAFCNB010000005.1"/>
</dbReference>
<comment type="caution">
    <text evidence="2">The sequence shown here is derived from an EMBL/GenBank/DDBJ whole genome shotgun (WGS) entry which is preliminary data.</text>
</comment>
<organism evidence="2 3">
    <name type="scientific">Microbispora oryzae</name>
    <dbReference type="NCBI Taxonomy" id="2806554"/>
    <lineage>
        <taxon>Bacteria</taxon>
        <taxon>Bacillati</taxon>
        <taxon>Actinomycetota</taxon>
        <taxon>Actinomycetes</taxon>
        <taxon>Streptosporangiales</taxon>
        <taxon>Streptosporangiaceae</taxon>
        <taxon>Microbispora</taxon>
    </lineage>
</organism>
<accession>A0A940WP85</accession>
<keyword evidence="3" id="KW-1185">Reference proteome</keyword>
<dbReference type="EMBL" id="JAFCNB010000005">
    <property type="protein sequence ID" value="MBP2704364.1"/>
    <property type="molecule type" value="Genomic_DNA"/>
</dbReference>
<evidence type="ECO:0000313" key="2">
    <source>
        <dbReference type="EMBL" id="MBP2704364.1"/>
    </source>
</evidence>
<keyword evidence="1" id="KW-0812">Transmembrane</keyword>
<keyword evidence="1" id="KW-1133">Transmembrane helix</keyword>
<protein>
    <submittedName>
        <fullName evidence="2">Uncharacterized protein</fullName>
    </submittedName>
</protein>
<evidence type="ECO:0000313" key="3">
    <source>
        <dbReference type="Proteomes" id="UP000674234"/>
    </source>
</evidence>
<feature type="transmembrane region" description="Helical" evidence="1">
    <location>
        <begin position="45"/>
        <end position="63"/>
    </location>
</feature>
<evidence type="ECO:0000256" key="1">
    <source>
        <dbReference type="SAM" id="Phobius"/>
    </source>
</evidence>
<dbReference type="Proteomes" id="UP000674234">
    <property type="component" value="Unassembled WGS sequence"/>
</dbReference>
<proteinExistence type="predicted"/>
<sequence>MTGTTPGRREFLRRWWSFRPAGRGVLILAAAMVGCRLLGLPLAAAIFLPIAAAAVLAAVFASAELSNERAAQVDEQAGQARRVDLAPDADQS</sequence>
<dbReference type="AlphaFoldDB" id="A0A940WP85"/>
<keyword evidence="1" id="KW-0472">Membrane</keyword>
<reference evidence="2" key="1">
    <citation type="submission" date="2021-02" db="EMBL/GenBank/DDBJ databases">
        <title>Draft genome sequence of Microbispora sp. RL4-1S isolated from rice leaves in Thailand.</title>
        <authorList>
            <person name="Muangham S."/>
            <person name="Duangmal K."/>
        </authorList>
    </citation>
    <scope>NUCLEOTIDE SEQUENCE</scope>
    <source>
        <strain evidence="2">RL4-1S</strain>
    </source>
</reference>